<accession>A0A2U2BMZ5</accession>
<protein>
    <submittedName>
        <fullName evidence="1">Uncharacterized protein</fullName>
    </submittedName>
</protein>
<dbReference type="EMBL" id="QEXO01000001">
    <property type="protein sequence ID" value="PWE15372.1"/>
    <property type="molecule type" value="Genomic_DNA"/>
</dbReference>
<reference evidence="1 2" key="1">
    <citation type="submission" date="2018-05" db="EMBL/GenBank/DDBJ databases">
        <title>Genome Sequence of an Efficient Indole-Degrading Bacterium, Alcaligenes sp.YBY.</title>
        <authorList>
            <person name="Yang B."/>
        </authorList>
    </citation>
    <scope>NUCLEOTIDE SEQUENCE [LARGE SCALE GENOMIC DNA]</scope>
    <source>
        <strain evidence="1 2">YBY</strain>
    </source>
</reference>
<dbReference type="RefSeq" id="WP_042488313.1">
    <property type="nucleotide sequence ID" value="NZ_CAXOJJ010000018.1"/>
</dbReference>
<dbReference type="OrthoDB" id="8688608at2"/>
<name>A0A2U2BMZ5_ALCFA</name>
<dbReference type="AlphaFoldDB" id="A0A2U2BMZ5"/>
<sequence>MQTFQWIIDANGDGIYSLNEILQTLRWAFRIPGSLVVETLGSIPVLSDVLRIQASEATGYASLRGGLVNILSLFFWAALCLWFLEVNSKPRAEPPQRKPRHAPHLNKQLDSVHGRQLHANYNRRPIRHRQVERHTF</sequence>
<dbReference type="Proteomes" id="UP000245216">
    <property type="component" value="Unassembled WGS sequence"/>
</dbReference>
<evidence type="ECO:0000313" key="1">
    <source>
        <dbReference type="EMBL" id="PWE15372.1"/>
    </source>
</evidence>
<comment type="caution">
    <text evidence="1">The sequence shown here is derived from an EMBL/GenBank/DDBJ whole genome shotgun (WGS) entry which is preliminary data.</text>
</comment>
<organism evidence="1 2">
    <name type="scientific">Alcaligenes faecalis</name>
    <dbReference type="NCBI Taxonomy" id="511"/>
    <lineage>
        <taxon>Bacteria</taxon>
        <taxon>Pseudomonadati</taxon>
        <taxon>Pseudomonadota</taxon>
        <taxon>Betaproteobacteria</taxon>
        <taxon>Burkholderiales</taxon>
        <taxon>Alcaligenaceae</taxon>
        <taxon>Alcaligenes</taxon>
    </lineage>
</organism>
<proteinExistence type="predicted"/>
<reference evidence="1 2" key="2">
    <citation type="submission" date="2018-05" db="EMBL/GenBank/DDBJ databases">
        <authorList>
            <person name="Lanie J.A."/>
            <person name="Ng W.-L."/>
            <person name="Kazmierczak K.M."/>
            <person name="Andrzejewski T.M."/>
            <person name="Davidsen T.M."/>
            <person name="Wayne K.J."/>
            <person name="Tettelin H."/>
            <person name="Glass J.I."/>
            <person name="Rusch D."/>
            <person name="Podicherti R."/>
            <person name="Tsui H.-C.T."/>
            <person name="Winkler M.E."/>
        </authorList>
    </citation>
    <scope>NUCLEOTIDE SEQUENCE [LARGE SCALE GENOMIC DNA]</scope>
    <source>
        <strain evidence="1 2">YBY</strain>
    </source>
</reference>
<gene>
    <name evidence="1" type="ORF">DF183_01150</name>
</gene>
<evidence type="ECO:0000313" key="2">
    <source>
        <dbReference type="Proteomes" id="UP000245216"/>
    </source>
</evidence>